<reference evidence="4 6" key="1">
    <citation type="submission" date="2019-03" db="EMBL/GenBank/DDBJ databases">
        <title>Improved annotation for the trematode Fasciola hepatica.</title>
        <authorList>
            <person name="Choi Y.-J."/>
            <person name="Martin J."/>
            <person name="Mitreva M."/>
        </authorList>
    </citation>
    <scope>NUCLEOTIDE SEQUENCE [LARGE SCALE GENOMIC DNA]</scope>
</reference>
<evidence type="ECO:0000259" key="3">
    <source>
        <dbReference type="PROSITE" id="PS50157"/>
    </source>
</evidence>
<evidence type="ECO:0000256" key="1">
    <source>
        <dbReference type="PROSITE-ProRule" id="PRU00042"/>
    </source>
</evidence>
<feature type="domain" description="C2H2-type" evidence="3">
    <location>
        <begin position="24"/>
        <end position="51"/>
    </location>
</feature>
<dbReference type="SMART" id="SM00355">
    <property type="entry name" value="ZnF_C2H2"/>
    <property type="match status" value="1"/>
</dbReference>
<organism evidence="4 6">
    <name type="scientific">Fasciola hepatica</name>
    <name type="common">Liver fluke</name>
    <dbReference type="NCBI Taxonomy" id="6192"/>
    <lineage>
        <taxon>Eukaryota</taxon>
        <taxon>Metazoa</taxon>
        <taxon>Spiralia</taxon>
        <taxon>Lophotrochozoa</taxon>
        <taxon>Platyhelminthes</taxon>
        <taxon>Trematoda</taxon>
        <taxon>Digenea</taxon>
        <taxon>Plagiorchiida</taxon>
        <taxon>Echinostomata</taxon>
        <taxon>Echinostomatoidea</taxon>
        <taxon>Fasciolidae</taxon>
        <taxon>Fasciola</taxon>
    </lineage>
</organism>
<keyword evidence="6" id="KW-1185">Reference proteome</keyword>
<evidence type="ECO:0000313" key="5">
    <source>
        <dbReference type="EMBL" id="THD25166.1"/>
    </source>
</evidence>
<proteinExistence type="predicted"/>
<keyword evidence="1" id="KW-0863">Zinc-finger</keyword>
<dbReference type="EMBL" id="JXXN02001261">
    <property type="protein sequence ID" value="THD25166.1"/>
    <property type="molecule type" value="Genomic_DNA"/>
</dbReference>
<dbReference type="Proteomes" id="UP000230066">
    <property type="component" value="Unassembled WGS sequence"/>
</dbReference>
<feature type="region of interest" description="Disordered" evidence="2">
    <location>
        <begin position="44"/>
        <end position="106"/>
    </location>
</feature>
<comment type="caution">
    <text evidence="4">The sequence shown here is derived from an EMBL/GenBank/DDBJ whole genome shotgun (WGS) entry which is preliminary data.</text>
</comment>
<dbReference type="AlphaFoldDB" id="A0A4E0RDU4"/>
<protein>
    <recommendedName>
        <fullName evidence="3">C2H2-type domain-containing protein</fullName>
    </recommendedName>
</protein>
<evidence type="ECO:0000256" key="2">
    <source>
        <dbReference type="SAM" id="MobiDB-lite"/>
    </source>
</evidence>
<name>A0A4E0RDU4_FASHE</name>
<dbReference type="PROSITE" id="PS00028">
    <property type="entry name" value="ZINC_FINGER_C2H2_1"/>
    <property type="match status" value="1"/>
</dbReference>
<accession>A0A4E0RDU4</accession>
<gene>
    <name evidence="5" type="ORF">D915_004044</name>
    <name evidence="4" type="ORF">D915_009791</name>
</gene>
<dbReference type="Gene3D" id="3.30.160.60">
    <property type="entry name" value="Classic Zinc Finger"/>
    <property type="match status" value="1"/>
</dbReference>
<sequence>MSTHNANGMASAAPMASSFQPVEYICDVCGKSCRSKAGLTIHRNVHPSSTHPPQPRPRPSNVPCARSHFTRKWDSRSTRDTATSKNNGEKRQQMVTSVRSRRSTESIKKRLQHLDWQYPGDVLPDSISSDDGTDPSYLSSDFTHTLQPFPNCSTDLAPDAPQPTVNLSATSIGLLEAACSLLRSTPHDVFGSVELLSIEEAALSQSVDIATLRCRLETHADANIPHLWNPSRPRSSRVPPRPTSGRQRKPPRPKILARRAQYAHLQCLFAQRKKDAAKKVISGRWRSAHTNDCSWSPDFTRF</sequence>
<feature type="region of interest" description="Disordered" evidence="2">
    <location>
        <begin position="225"/>
        <end position="254"/>
    </location>
</feature>
<dbReference type="GO" id="GO:0008270">
    <property type="term" value="F:zinc ion binding"/>
    <property type="evidence" value="ECO:0007669"/>
    <property type="project" value="UniProtKB-KW"/>
</dbReference>
<evidence type="ECO:0000313" key="6">
    <source>
        <dbReference type="Proteomes" id="UP000230066"/>
    </source>
</evidence>
<keyword evidence="1" id="KW-0862">Zinc</keyword>
<keyword evidence="1" id="KW-0479">Metal-binding</keyword>
<evidence type="ECO:0000313" key="4">
    <source>
        <dbReference type="EMBL" id="THD19467.1"/>
    </source>
</evidence>
<feature type="compositionally biased region" description="Pro residues" evidence="2">
    <location>
        <begin position="50"/>
        <end position="60"/>
    </location>
</feature>
<dbReference type="EMBL" id="JXXN02006358">
    <property type="protein sequence ID" value="THD19467.1"/>
    <property type="molecule type" value="Genomic_DNA"/>
</dbReference>
<dbReference type="PROSITE" id="PS50157">
    <property type="entry name" value="ZINC_FINGER_C2H2_2"/>
    <property type="match status" value="1"/>
</dbReference>
<dbReference type="InterPro" id="IPR013087">
    <property type="entry name" value="Znf_C2H2_type"/>
</dbReference>